<evidence type="ECO:0000256" key="1">
    <source>
        <dbReference type="SAM" id="MobiDB-lite"/>
    </source>
</evidence>
<dbReference type="OrthoDB" id="9990815at2759"/>
<feature type="compositionally biased region" description="Basic and acidic residues" evidence="1">
    <location>
        <begin position="1164"/>
        <end position="1182"/>
    </location>
</feature>
<dbReference type="PANTHER" id="PTHR45858">
    <property type="entry name" value="FERM DOMAIN CONTAINING PROTEIN"/>
    <property type="match status" value="1"/>
</dbReference>
<feature type="compositionally biased region" description="Polar residues" evidence="1">
    <location>
        <begin position="746"/>
        <end position="760"/>
    </location>
</feature>
<dbReference type="InterPro" id="IPR051835">
    <property type="entry name" value="RAC1-GEF"/>
</dbReference>
<accession>A0A1J1IDX3</accession>
<feature type="compositionally biased region" description="Polar residues" evidence="1">
    <location>
        <begin position="1241"/>
        <end position="1254"/>
    </location>
</feature>
<feature type="compositionally biased region" description="Basic and acidic residues" evidence="1">
    <location>
        <begin position="776"/>
        <end position="787"/>
    </location>
</feature>
<feature type="compositionally biased region" description="Low complexity" evidence="1">
    <location>
        <begin position="788"/>
        <end position="800"/>
    </location>
</feature>
<keyword evidence="3" id="KW-1185">Reference proteome</keyword>
<gene>
    <name evidence="2" type="primary">putative AGAP001287-PB</name>
    <name evidence="2" type="ORF">CLUMA_CG011828</name>
</gene>
<feature type="region of interest" description="Disordered" evidence="1">
    <location>
        <begin position="1043"/>
        <end position="1307"/>
    </location>
</feature>
<feature type="region of interest" description="Disordered" evidence="1">
    <location>
        <begin position="154"/>
        <end position="173"/>
    </location>
</feature>
<feature type="region of interest" description="Disordered" evidence="1">
    <location>
        <begin position="1"/>
        <end position="33"/>
    </location>
</feature>
<feature type="compositionally biased region" description="Low complexity" evidence="1">
    <location>
        <begin position="1209"/>
        <end position="1218"/>
    </location>
</feature>
<evidence type="ECO:0000313" key="2">
    <source>
        <dbReference type="EMBL" id="CRK98471.1"/>
    </source>
</evidence>
<feature type="compositionally biased region" description="Low complexity" evidence="1">
    <location>
        <begin position="1183"/>
        <end position="1196"/>
    </location>
</feature>
<feature type="region of interest" description="Disordered" evidence="1">
    <location>
        <begin position="736"/>
        <end position="816"/>
    </location>
</feature>
<feature type="region of interest" description="Disordered" evidence="1">
    <location>
        <begin position="182"/>
        <end position="283"/>
    </location>
</feature>
<feature type="region of interest" description="Disordered" evidence="1">
    <location>
        <begin position="610"/>
        <end position="631"/>
    </location>
</feature>
<feature type="compositionally biased region" description="Basic and acidic residues" evidence="1">
    <location>
        <begin position="386"/>
        <end position="411"/>
    </location>
</feature>
<feature type="compositionally biased region" description="Polar residues" evidence="1">
    <location>
        <begin position="345"/>
        <end position="360"/>
    </location>
</feature>
<protein>
    <submittedName>
        <fullName evidence="2">CLUMA_CG011828, isoform A</fullName>
    </submittedName>
</protein>
<feature type="region of interest" description="Disordered" evidence="1">
    <location>
        <begin position="326"/>
        <end position="360"/>
    </location>
</feature>
<feature type="region of interest" description="Disordered" evidence="1">
    <location>
        <begin position="386"/>
        <end position="455"/>
    </location>
</feature>
<feature type="compositionally biased region" description="Basic and acidic residues" evidence="1">
    <location>
        <begin position="252"/>
        <end position="265"/>
    </location>
</feature>
<dbReference type="GO" id="GO:0005085">
    <property type="term" value="F:guanyl-nucleotide exchange factor activity"/>
    <property type="evidence" value="ECO:0007669"/>
    <property type="project" value="TreeGrafter"/>
</dbReference>
<name>A0A1J1IDX3_9DIPT</name>
<organism evidence="2 3">
    <name type="scientific">Clunio marinus</name>
    <dbReference type="NCBI Taxonomy" id="568069"/>
    <lineage>
        <taxon>Eukaryota</taxon>
        <taxon>Metazoa</taxon>
        <taxon>Ecdysozoa</taxon>
        <taxon>Arthropoda</taxon>
        <taxon>Hexapoda</taxon>
        <taxon>Insecta</taxon>
        <taxon>Pterygota</taxon>
        <taxon>Neoptera</taxon>
        <taxon>Endopterygota</taxon>
        <taxon>Diptera</taxon>
        <taxon>Nematocera</taxon>
        <taxon>Chironomoidea</taxon>
        <taxon>Chironomidae</taxon>
        <taxon>Clunio</taxon>
    </lineage>
</organism>
<dbReference type="EMBL" id="CVRI01000047">
    <property type="protein sequence ID" value="CRK98471.1"/>
    <property type="molecule type" value="Genomic_DNA"/>
</dbReference>
<feature type="region of interest" description="Disordered" evidence="1">
    <location>
        <begin position="1367"/>
        <end position="1414"/>
    </location>
</feature>
<feature type="compositionally biased region" description="Polar residues" evidence="1">
    <location>
        <begin position="423"/>
        <end position="441"/>
    </location>
</feature>
<dbReference type="Proteomes" id="UP000183832">
    <property type="component" value="Unassembled WGS sequence"/>
</dbReference>
<sequence>MENEGFTEKQADDLKTNDTIKSSDDLSDLTKCTDEKTKQEQLLYQAQIASRRNFLKLNIEKSRSSDTGSSFDKDGTPNPDERKSSSTSQSNKEKSSMEEESSVSCSIAKPLGISQEYVEPIEQIRCKELRDAMLRLEGIEEEVKMPRKISPTLEKQLPVDLGSGSELDSTDPVEERISKILRFDESDSGSDIKPTRPRIQKPPRDLSLQKKINRTVPIEDLSQPPEQLQAKVNNAHKYLNATNSGSSLESKSSVESRESNSKDSLETESSSGSLGKAKRKGELTQKLMQTTWKSFPIESSGSSNEEYWHPDHETYEKFEVVESFSDTPVDEHKESDSDFQDDTNEFPSTFSYPESSSNLSVNTNPVDIMGYGTGFAIGRTLSRISERSTNSEKSSCEEEKTSIEEEITAHEEVEEEASVASSDHQASMSSDIHSNSHQAYISDTDRRTSAEMPDIPCDSAAAERLAELYKSNVKKAGRFSIQNIEEKGKLKTEILAGSGSSQESCEDWPLPEIPVETPTNQDCFKAFTMSDRPVPKMFMWRNSTTGTTSQENEPWPSPPSSVIETPVIEDVQTFYINEPQKPQPVTIDLVAENQHDEDDEPDYAEVADVAPDPPKRDYELSEPVSPSIGSATSPTISIILPYEDASYFMADNSKKSQDQTGCFESPLSSANCLKSTLRICASNKTISNTHQARISSPDRVIVTQPRGSSSLQSPMSEEEFFMTDEVFSPGTVKIEISPDDGHPSDYNMQKFSRSSNNSDTSVDDMLSASLSTYVDDSQRRSSLEPRRLSSPSCKRCSGGSHSEEETSSFGTDLDGTVKMGVPARRCTHSSHSEDTSIGVSLSEWSTGTNTVRQYANLSGSDSLSAVSNHSGAIKSETNNTKSSISSFNKSTDSLNEKSISLSGGKNIPYSFENLSKDANSETDKITSSGTNDESTLTLTEMVHSITEWSTSSSQTLVDHDANKPPQQMDYKFIDKSKTSIEYTPLKPPKNVKRLTTDKDSLPGIHANVAKTKIETSTTQTITKPTPIRLPPKIVDMIEKPVISMKPKIPPPPIEESETPSDSNGSKPAVTDKKKIFKMMSQQYKSQDISESESYSDKLYNQNEKLTERYQSQEFSPFSAPSKPPRESKGQDKSLSKHHSYDDKTLSKSQIREYKSSKVRQSQSFHEHLLSSDLNKIEEEKLSSSHTSETTSTENSSPMFSRPERLAKCSPYYSSSLSSDTPEVHHIIAKPPRKPSLPKALPSQSSNDTDSSLDFRQNDPARNRGYRKKKQIPSTKRIRIDRPMEQESSECSEGYFPDIHSSSSDNAKAEIKYPDFEEEPEMIPEDCDEYNYRIDNSKIGSYPSTSTSTKFETLDLSENVDEMGFPRYDRLRNMTNPPSYKPPAKPVRQKKKIQGKNESYVGVHYGQDSGSGTETKAGLSDEIYYSSEDSFAAGFLHQKQQSVGHYVKNVELPYPDFLSDCENEPGTSYQKNDSEKSFDSDEDDTSGNDKKF</sequence>
<feature type="compositionally biased region" description="Polar residues" evidence="1">
    <location>
        <begin position="1079"/>
        <end position="1115"/>
    </location>
</feature>
<dbReference type="STRING" id="568069.A0A1J1IDX3"/>
<feature type="compositionally biased region" description="Basic and acidic residues" evidence="1">
    <location>
        <begin position="71"/>
        <end position="84"/>
    </location>
</feature>
<evidence type="ECO:0000313" key="3">
    <source>
        <dbReference type="Proteomes" id="UP000183832"/>
    </source>
</evidence>
<feature type="region of interest" description="Disordered" evidence="1">
    <location>
        <begin position="1454"/>
        <end position="1491"/>
    </location>
</feature>
<reference evidence="2 3" key="1">
    <citation type="submission" date="2015-04" db="EMBL/GenBank/DDBJ databases">
        <authorList>
            <person name="Syromyatnikov M.Y."/>
            <person name="Popov V.N."/>
        </authorList>
    </citation>
    <scope>NUCLEOTIDE SEQUENCE [LARGE SCALE GENOMIC DNA]</scope>
</reference>
<feature type="region of interest" description="Disordered" evidence="1">
    <location>
        <begin position="59"/>
        <end position="105"/>
    </location>
</feature>
<feature type="compositionally biased region" description="Basic residues" evidence="1">
    <location>
        <begin position="1263"/>
        <end position="1276"/>
    </location>
</feature>
<dbReference type="PANTHER" id="PTHR45858:SF5">
    <property type="entry name" value="MOESIN_EZRIN_RADIXIN HOMOLOG 1"/>
    <property type="match status" value="1"/>
</dbReference>
<feature type="compositionally biased region" description="Basic and acidic residues" evidence="1">
    <location>
        <begin position="1123"/>
        <end position="1155"/>
    </location>
</feature>
<proteinExistence type="predicted"/>
<feature type="compositionally biased region" description="Basic and acidic residues" evidence="1">
    <location>
        <begin position="1"/>
        <end position="24"/>
    </location>
</feature>